<dbReference type="Proteomes" id="UP000288805">
    <property type="component" value="Unassembled WGS sequence"/>
</dbReference>
<evidence type="ECO:0000313" key="5">
    <source>
        <dbReference type="EMBL" id="RVX02070.1"/>
    </source>
</evidence>
<name>A0A438IZD3_VITVI</name>
<dbReference type="GO" id="GO:0003924">
    <property type="term" value="F:GTPase activity"/>
    <property type="evidence" value="ECO:0007669"/>
    <property type="project" value="InterPro"/>
</dbReference>
<evidence type="ECO:0000256" key="2">
    <source>
        <dbReference type="SAM" id="Coils"/>
    </source>
</evidence>
<feature type="coiled-coil region" evidence="2">
    <location>
        <begin position="215"/>
        <end position="242"/>
    </location>
</feature>
<keyword evidence="1" id="KW-0505">Motor protein</keyword>
<dbReference type="PANTHER" id="PTHR11566">
    <property type="entry name" value="DYNAMIN"/>
    <property type="match status" value="1"/>
</dbReference>
<dbReference type="InterPro" id="IPR020850">
    <property type="entry name" value="GED_dom"/>
</dbReference>
<dbReference type="GO" id="GO:0005525">
    <property type="term" value="F:GTP binding"/>
    <property type="evidence" value="ECO:0007669"/>
    <property type="project" value="InterPro"/>
</dbReference>
<dbReference type="InterPro" id="IPR022812">
    <property type="entry name" value="Dynamin"/>
</dbReference>
<dbReference type="PROSITE" id="PS50003">
    <property type="entry name" value="PH_DOMAIN"/>
    <property type="match status" value="1"/>
</dbReference>
<keyword evidence="2" id="KW-0175">Coiled coil</keyword>
<dbReference type="InterPro" id="IPR003130">
    <property type="entry name" value="GED"/>
</dbReference>
<evidence type="ECO:0000256" key="1">
    <source>
        <dbReference type="ARBA" id="ARBA00023175"/>
    </source>
</evidence>
<evidence type="ECO:0000259" key="4">
    <source>
        <dbReference type="PROSITE" id="PS51388"/>
    </source>
</evidence>
<reference evidence="5 6" key="1">
    <citation type="journal article" date="2018" name="PLoS Genet.">
        <title>Population sequencing reveals clonal diversity and ancestral inbreeding in the grapevine cultivar Chardonnay.</title>
        <authorList>
            <person name="Roach M.J."/>
            <person name="Johnson D.L."/>
            <person name="Bohlmann J."/>
            <person name="van Vuuren H.J."/>
            <person name="Jones S.J."/>
            <person name="Pretorius I.S."/>
            <person name="Schmidt S.A."/>
            <person name="Borneman A.R."/>
        </authorList>
    </citation>
    <scope>NUCLEOTIDE SEQUENCE [LARGE SCALE GENOMIC DNA]</scope>
    <source>
        <strain evidence="6">cv. Chardonnay</strain>
        <tissue evidence="5">Leaf</tissue>
    </source>
</reference>
<evidence type="ECO:0000313" key="6">
    <source>
        <dbReference type="Proteomes" id="UP000288805"/>
    </source>
</evidence>
<dbReference type="EMBL" id="QGNW01000072">
    <property type="protein sequence ID" value="RVX02070.1"/>
    <property type="molecule type" value="Genomic_DNA"/>
</dbReference>
<feature type="domain" description="GED" evidence="4">
    <location>
        <begin position="168"/>
        <end position="261"/>
    </location>
</feature>
<sequence>MKPVDRFTLAGREPIEECQKHTLSSSSLLFSVEVYTFPGRCPVEATECNIEEIADKDEPPPKSSKSKKKNGLEKSPSLVFKITSKVPYKTVLKAHSAVVLKAESAADKAEWLNKLRNVIQPSGQVKGEFGLTMRQSLFDGSLNFGASAIFDFCTGYNGQKTCRSRRRAPMDVLRSACYVEAVLNSLATNVPKAVVLCQVEKSKEDMLNQLYSSVSAQSTARIEELLQEVQNVKRRRERNQKQSSLLVKLTKQLSIHDNRAAAASSCWSNGGAGIIAVTV</sequence>
<feature type="domain" description="PH" evidence="3">
    <location>
        <begin position="1"/>
        <end position="120"/>
    </location>
</feature>
<proteinExistence type="predicted"/>
<comment type="caution">
    <text evidence="5">The sequence shown here is derived from an EMBL/GenBank/DDBJ whole genome shotgun (WGS) entry which is preliminary data.</text>
</comment>
<protein>
    <submittedName>
        <fullName evidence="5">Dynamin-2B</fullName>
    </submittedName>
</protein>
<dbReference type="InterPro" id="IPR001849">
    <property type="entry name" value="PH_domain"/>
</dbReference>
<gene>
    <name evidence="5" type="primary">DRP2B_1</name>
    <name evidence="5" type="ORF">CK203_025489</name>
</gene>
<dbReference type="AlphaFoldDB" id="A0A438IZD3"/>
<evidence type="ECO:0000259" key="3">
    <source>
        <dbReference type="PROSITE" id="PS50003"/>
    </source>
</evidence>
<dbReference type="PANTHER" id="PTHR11566:SF57">
    <property type="entry name" value="DYNAMIN-2B"/>
    <property type="match status" value="1"/>
</dbReference>
<accession>A0A438IZD3</accession>
<dbReference type="PROSITE" id="PS51388">
    <property type="entry name" value="GED"/>
    <property type="match status" value="1"/>
</dbReference>
<dbReference type="Pfam" id="PF02212">
    <property type="entry name" value="GED"/>
    <property type="match status" value="1"/>
</dbReference>
<organism evidence="5 6">
    <name type="scientific">Vitis vinifera</name>
    <name type="common">Grape</name>
    <dbReference type="NCBI Taxonomy" id="29760"/>
    <lineage>
        <taxon>Eukaryota</taxon>
        <taxon>Viridiplantae</taxon>
        <taxon>Streptophyta</taxon>
        <taxon>Embryophyta</taxon>
        <taxon>Tracheophyta</taxon>
        <taxon>Spermatophyta</taxon>
        <taxon>Magnoliopsida</taxon>
        <taxon>eudicotyledons</taxon>
        <taxon>Gunneridae</taxon>
        <taxon>Pentapetalae</taxon>
        <taxon>rosids</taxon>
        <taxon>Vitales</taxon>
        <taxon>Vitaceae</taxon>
        <taxon>Viteae</taxon>
        <taxon>Vitis</taxon>
    </lineage>
</organism>
<dbReference type="Gene3D" id="1.20.120.1240">
    <property type="entry name" value="Dynamin, middle domain"/>
    <property type="match status" value="1"/>
</dbReference>